<dbReference type="Proteomes" id="UP000242791">
    <property type="component" value="Unassembled WGS sequence"/>
</dbReference>
<comment type="caution">
    <text evidence="1">The sequence shown here is derived from an EMBL/GenBank/DDBJ whole genome shotgun (WGS) entry which is preliminary data.</text>
</comment>
<proteinExistence type="predicted"/>
<name>A0A1J9Q0T7_9EURO</name>
<dbReference type="EMBL" id="LGTZ01001127">
    <property type="protein sequence ID" value="OJD22238.1"/>
    <property type="molecule type" value="Genomic_DNA"/>
</dbReference>
<keyword evidence="2" id="KW-1185">Reference proteome</keyword>
<gene>
    <name evidence="1" type="ORF">ACJ73_06421</name>
</gene>
<evidence type="ECO:0000313" key="2">
    <source>
        <dbReference type="Proteomes" id="UP000242791"/>
    </source>
</evidence>
<organism evidence="1 2">
    <name type="scientific">Blastomyces percursus</name>
    <dbReference type="NCBI Taxonomy" id="1658174"/>
    <lineage>
        <taxon>Eukaryota</taxon>
        <taxon>Fungi</taxon>
        <taxon>Dikarya</taxon>
        <taxon>Ascomycota</taxon>
        <taxon>Pezizomycotina</taxon>
        <taxon>Eurotiomycetes</taxon>
        <taxon>Eurotiomycetidae</taxon>
        <taxon>Onygenales</taxon>
        <taxon>Ajellomycetaceae</taxon>
        <taxon>Blastomyces</taxon>
    </lineage>
</organism>
<evidence type="ECO:0000313" key="1">
    <source>
        <dbReference type="EMBL" id="OJD22238.1"/>
    </source>
</evidence>
<sequence>MEGGDFALDLQITVMGQDRGAARYRLRGGGIVRSRVTGPLRKDIDDYLDRGVEIEGERESEMRNIPVVSGVILPLSIVAIMITVPGEKMTMIEGGKKKHAY</sequence>
<protein>
    <submittedName>
        <fullName evidence="1">Uncharacterized protein</fullName>
    </submittedName>
</protein>
<dbReference type="VEuPathDB" id="FungiDB:ACJ73_06421"/>
<accession>A0A1J9Q0T7</accession>
<reference evidence="1 2" key="1">
    <citation type="submission" date="2015-08" db="EMBL/GenBank/DDBJ databases">
        <title>Emmonsia species relationships and genome sequence.</title>
        <authorList>
            <person name="Cuomo C.A."/>
            <person name="Schwartz I.S."/>
            <person name="Kenyon C."/>
            <person name="De Hoog G.S."/>
            <person name="Govender N.P."/>
            <person name="Botha A."/>
            <person name="Moreno L."/>
            <person name="De Vries M."/>
            <person name="Munoz J.F."/>
            <person name="Stielow J.B."/>
        </authorList>
    </citation>
    <scope>NUCLEOTIDE SEQUENCE [LARGE SCALE GENOMIC DNA]</scope>
    <source>
        <strain evidence="1 2">EI222</strain>
    </source>
</reference>
<dbReference type="AlphaFoldDB" id="A0A1J9Q0T7"/>